<evidence type="ECO:0000256" key="16">
    <source>
        <dbReference type="SAM" id="SignalP"/>
    </source>
</evidence>
<dbReference type="InterPro" id="IPR049892">
    <property type="entry name" value="AA9"/>
</dbReference>
<comment type="caution">
    <text evidence="18">The sequence shown here is derived from an EMBL/GenBank/DDBJ whole genome shotgun (WGS) entry which is preliminary data.</text>
</comment>
<evidence type="ECO:0000313" key="19">
    <source>
        <dbReference type="Proteomes" id="UP001280581"/>
    </source>
</evidence>
<dbReference type="AlphaFoldDB" id="A0AAN6M9R7"/>
<feature type="non-terminal residue" evidence="18">
    <location>
        <position position="187"/>
    </location>
</feature>
<evidence type="ECO:0000256" key="9">
    <source>
        <dbReference type="ARBA" id="ARBA00023033"/>
    </source>
</evidence>
<evidence type="ECO:0000256" key="3">
    <source>
        <dbReference type="ARBA" id="ARBA00022525"/>
    </source>
</evidence>
<dbReference type="CDD" id="cd21175">
    <property type="entry name" value="LPMO_AA9"/>
    <property type="match status" value="1"/>
</dbReference>
<organism evidence="18 19">
    <name type="scientific">Pseudopithomyces chartarum</name>
    <dbReference type="NCBI Taxonomy" id="1892770"/>
    <lineage>
        <taxon>Eukaryota</taxon>
        <taxon>Fungi</taxon>
        <taxon>Dikarya</taxon>
        <taxon>Ascomycota</taxon>
        <taxon>Pezizomycotina</taxon>
        <taxon>Dothideomycetes</taxon>
        <taxon>Pleosporomycetidae</taxon>
        <taxon>Pleosporales</taxon>
        <taxon>Massarineae</taxon>
        <taxon>Didymosphaeriaceae</taxon>
        <taxon>Pseudopithomyces</taxon>
    </lineage>
</organism>
<feature type="chain" id="PRO_5042876935" description="lytic cellulose monooxygenase (C4-dehydrogenating)" evidence="16">
    <location>
        <begin position="19"/>
        <end position="187"/>
    </location>
</feature>
<evidence type="ECO:0000256" key="14">
    <source>
        <dbReference type="ARBA" id="ARBA00045077"/>
    </source>
</evidence>
<evidence type="ECO:0000256" key="7">
    <source>
        <dbReference type="ARBA" id="ARBA00023002"/>
    </source>
</evidence>
<evidence type="ECO:0000256" key="11">
    <source>
        <dbReference type="ARBA" id="ARBA00023277"/>
    </source>
</evidence>
<evidence type="ECO:0000256" key="2">
    <source>
        <dbReference type="ARBA" id="ARBA00004613"/>
    </source>
</evidence>
<dbReference type="Gene3D" id="2.70.50.70">
    <property type="match status" value="1"/>
</dbReference>
<evidence type="ECO:0000256" key="1">
    <source>
        <dbReference type="ARBA" id="ARBA00001973"/>
    </source>
</evidence>
<dbReference type="GO" id="GO:0005576">
    <property type="term" value="C:extracellular region"/>
    <property type="evidence" value="ECO:0007669"/>
    <property type="project" value="UniProtKB-SubCell"/>
</dbReference>
<dbReference type="GO" id="GO:0004497">
    <property type="term" value="F:monooxygenase activity"/>
    <property type="evidence" value="ECO:0007669"/>
    <property type="project" value="UniProtKB-KW"/>
</dbReference>
<evidence type="ECO:0000256" key="8">
    <source>
        <dbReference type="ARBA" id="ARBA00023008"/>
    </source>
</evidence>
<evidence type="ECO:0000256" key="6">
    <source>
        <dbReference type="ARBA" id="ARBA00023001"/>
    </source>
</evidence>
<dbReference type="PANTHER" id="PTHR33353">
    <property type="entry name" value="PUTATIVE (AFU_ORTHOLOGUE AFUA_1G12560)-RELATED"/>
    <property type="match status" value="1"/>
</dbReference>
<dbReference type="GO" id="GO:0046872">
    <property type="term" value="F:metal ion binding"/>
    <property type="evidence" value="ECO:0007669"/>
    <property type="project" value="UniProtKB-KW"/>
</dbReference>
<comment type="catalytic activity">
    <reaction evidence="14">
        <text>[(1-&gt;4)-beta-D-glucosyl]n+m + reduced acceptor + O2 = 4-dehydro-beta-D-glucosyl-[(1-&gt;4)-beta-D-glucosyl]n-1 + [(1-&gt;4)-beta-D-glucosyl]m + acceptor + H2O.</text>
        <dbReference type="EC" id="1.14.99.56"/>
    </reaction>
</comment>
<proteinExistence type="inferred from homology"/>
<evidence type="ECO:0000256" key="13">
    <source>
        <dbReference type="ARBA" id="ARBA00044502"/>
    </source>
</evidence>
<keyword evidence="3" id="KW-0964">Secreted</keyword>
<evidence type="ECO:0000256" key="5">
    <source>
        <dbReference type="ARBA" id="ARBA00022729"/>
    </source>
</evidence>
<evidence type="ECO:0000313" key="18">
    <source>
        <dbReference type="EMBL" id="KAK3217442.1"/>
    </source>
</evidence>
<evidence type="ECO:0000259" key="17">
    <source>
        <dbReference type="Pfam" id="PF03443"/>
    </source>
</evidence>
<sequence length="187" mass="19755">MKVVAALSVAAAASSVNAAALQPRHYTFNAIGSTSPWQYVRQTDNFQSNGPVTDVSSTLVRCYTSNNNRGVSTMSVAAGSSVVFKAGQAVFHPGPIQFYLAKVPAGQTAATWDGSGNVWFKIYAEKAQSANGQLSWASLNQASFPVTIPKNTPSGEYLLRIEHIALHGASQVNGAQLYISCAQISVT</sequence>
<feature type="domain" description="Auxiliary Activity family 9 catalytic" evidence="17">
    <location>
        <begin position="32"/>
        <end position="187"/>
    </location>
</feature>
<dbReference type="PANTHER" id="PTHR33353:SF10">
    <property type="entry name" value="ENDO-BETA-1,4-GLUCANASE D"/>
    <property type="match status" value="1"/>
</dbReference>
<comment type="cofactor">
    <cofactor evidence="1">
        <name>Cu(2+)</name>
        <dbReference type="ChEBI" id="CHEBI:29036"/>
    </cofactor>
</comment>
<evidence type="ECO:0000256" key="4">
    <source>
        <dbReference type="ARBA" id="ARBA00022723"/>
    </source>
</evidence>
<dbReference type="InterPro" id="IPR005103">
    <property type="entry name" value="AA9_LPMO"/>
</dbReference>
<name>A0AAN6M9R7_9PLEO</name>
<keyword evidence="12" id="KW-0624">Polysaccharide degradation</keyword>
<evidence type="ECO:0000256" key="15">
    <source>
        <dbReference type="ARBA" id="ARBA00047174"/>
    </source>
</evidence>
<keyword evidence="11" id="KW-0119">Carbohydrate metabolism</keyword>
<protein>
    <recommendedName>
        <fullName evidence="15">lytic cellulose monooxygenase (C4-dehydrogenating)</fullName>
        <ecNumber evidence="15">1.14.99.56</ecNumber>
    </recommendedName>
</protein>
<dbReference type="GO" id="GO:0030245">
    <property type="term" value="P:cellulose catabolic process"/>
    <property type="evidence" value="ECO:0007669"/>
    <property type="project" value="UniProtKB-KW"/>
</dbReference>
<keyword evidence="8" id="KW-0186">Copper</keyword>
<dbReference type="Proteomes" id="UP001280581">
    <property type="component" value="Unassembled WGS sequence"/>
</dbReference>
<keyword evidence="10" id="KW-1015">Disulfide bond</keyword>
<keyword evidence="4" id="KW-0479">Metal-binding</keyword>
<reference evidence="18 19" key="1">
    <citation type="submission" date="2021-02" db="EMBL/GenBank/DDBJ databases">
        <title>Genome assembly of Pseudopithomyces chartarum.</title>
        <authorList>
            <person name="Jauregui R."/>
            <person name="Singh J."/>
            <person name="Voisey C."/>
        </authorList>
    </citation>
    <scope>NUCLEOTIDE SEQUENCE [LARGE SCALE GENOMIC DNA]</scope>
    <source>
        <strain evidence="18 19">AGR01</strain>
    </source>
</reference>
<dbReference type="EC" id="1.14.99.56" evidence="15"/>
<keyword evidence="9" id="KW-0503">Monooxygenase</keyword>
<keyword evidence="5 16" id="KW-0732">Signal</keyword>
<dbReference type="EMBL" id="WVTA01000001">
    <property type="protein sequence ID" value="KAK3217442.1"/>
    <property type="molecule type" value="Genomic_DNA"/>
</dbReference>
<keyword evidence="19" id="KW-1185">Reference proteome</keyword>
<keyword evidence="7" id="KW-0560">Oxidoreductase</keyword>
<gene>
    <name evidence="18" type="ORF">GRF29_1g3100281</name>
</gene>
<comment type="similarity">
    <text evidence="13">Belongs to the polysaccharide monooxygenase AA9 family.</text>
</comment>
<comment type="subcellular location">
    <subcellularLocation>
        <location evidence="2">Secreted</location>
    </subcellularLocation>
</comment>
<evidence type="ECO:0000256" key="10">
    <source>
        <dbReference type="ARBA" id="ARBA00023157"/>
    </source>
</evidence>
<dbReference type="Pfam" id="PF03443">
    <property type="entry name" value="AA9"/>
    <property type="match status" value="1"/>
</dbReference>
<keyword evidence="6" id="KW-0136">Cellulose degradation</keyword>
<accession>A0AAN6M9R7</accession>
<feature type="signal peptide" evidence="16">
    <location>
        <begin position="1"/>
        <end position="18"/>
    </location>
</feature>
<evidence type="ECO:0000256" key="12">
    <source>
        <dbReference type="ARBA" id="ARBA00023326"/>
    </source>
</evidence>